<keyword evidence="3" id="KW-1185">Reference proteome</keyword>
<evidence type="ECO:0000313" key="2">
    <source>
        <dbReference type="EMBL" id="RCI07355.1"/>
    </source>
</evidence>
<gene>
    <name evidence="2" type="ORF">L249_5155</name>
</gene>
<feature type="region of interest" description="Disordered" evidence="1">
    <location>
        <begin position="1"/>
        <end position="21"/>
    </location>
</feature>
<proteinExistence type="predicted"/>
<evidence type="ECO:0000256" key="1">
    <source>
        <dbReference type="SAM" id="MobiDB-lite"/>
    </source>
</evidence>
<comment type="caution">
    <text evidence="2">The sequence shown here is derived from an EMBL/GenBank/DDBJ whole genome shotgun (WGS) entry which is preliminary data.</text>
</comment>
<dbReference type="AlphaFoldDB" id="A0A367KYU9"/>
<accession>A0A367KYU9</accession>
<organism evidence="2 3">
    <name type="scientific">Ophiocordyceps polyrhachis-furcata BCC 54312</name>
    <dbReference type="NCBI Taxonomy" id="1330021"/>
    <lineage>
        <taxon>Eukaryota</taxon>
        <taxon>Fungi</taxon>
        <taxon>Dikarya</taxon>
        <taxon>Ascomycota</taxon>
        <taxon>Pezizomycotina</taxon>
        <taxon>Sordariomycetes</taxon>
        <taxon>Hypocreomycetidae</taxon>
        <taxon>Hypocreales</taxon>
        <taxon>Ophiocordycipitaceae</taxon>
        <taxon>Ophiocordyceps</taxon>
    </lineage>
</organism>
<dbReference type="EMBL" id="LKCN02000045">
    <property type="protein sequence ID" value="RCI07355.1"/>
    <property type="molecule type" value="Genomic_DNA"/>
</dbReference>
<reference evidence="2 3" key="1">
    <citation type="journal article" date="2015" name="BMC Genomics">
        <title>Insights from the genome of Ophiocordyceps polyrhachis-furcata to pathogenicity and host specificity in insect fungi.</title>
        <authorList>
            <person name="Wichadakul D."/>
            <person name="Kobmoo N."/>
            <person name="Ingsriswang S."/>
            <person name="Tangphatsornruang S."/>
            <person name="Chantasingh D."/>
            <person name="Luangsa-ard J.J."/>
            <person name="Eurwilaichitr L."/>
        </authorList>
    </citation>
    <scope>NUCLEOTIDE SEQUENCE [LARGE SCALE GENOMIC DNA]</scope>
    <source>
        <strain evidence="2 3">BCC 54312</strain>
    </source>
</reference>
<sequence length="134" mass="14796">MKSEIDTPLPPPPPRQRPNSSIADEWNLARTMNEAEEVDLFKHDVEGSQYCLSETMQPSIPISMTLVPSAAILVNSIGRTVVAFGMLAVWRDPLQPWPYMSISIVYARIDTSSPSIPSAALSALLQMEQKNTPD</sequence>
<protein>
    <submittedName>
        <fullName evidence="2">Uncharacterized protein</fullName>
    </submittedName>
</protein>
<name>A0A367KYU9_9HYPO</name>
<dbReference type="Proteomes" id="UP000253664">
    <property type="component" value="Unassembled WGS sequence"/>
</dbReference>
<evidence type="ECO:0000313" key="3">
    <source>
        <dbReference type="Proteomes" id="UP000253664"/>
    </source>
</evidence>